<dbReference type="AlphaFoldDB" id="A0A7I4Y175"/>
<evidence type="ECO:0000256" key="2">
    <source>
        <dbReference type="ARBA" id="ARBA00022729"/>
    </source>
</evidence>
<evidence type="ECO:0000313" key="5">
    <source>
        <dbReference type="WBParaSite" id="HCON_00034910-00001"/>
    </source>
</evidence>
<keyword evidence="2 3" id="KW-0732">Signal</keyword>
<dbReference type="WBParaSite" id="HCON_00034910-00001">
    <property type="protein sequence ID" value="HCON_00034910-00001"/>
    <property type="gene ID" value="HCON_00034910"/>
</dbReference>
<evidence type="ECO:0000256" key="1">
    <source>
        <dbReference type="ARBA" id="ARBA00010646"/>
    </source>
</evidence>
<proteinExistence type="inferred from homology"/>
<evidence type="ECO:0000313" key="4">
    <source>
        <dbReference type="Proteomes" id="UP000025227"/>
    </source>
</evidence>
<dbReference type="PANTHER" id="PTHR23208:SF36">
    <property type="entry name" value="LYSOZYME-RELATED"/>
    <property type="match status" value="1"/>
</dbReference>
<protein>
    <submittedName>
        <fullName evidence="5">Glycoside hydrolase domain containing protein</fullName>
    </submittedName>
</protein>
<keyword evidence="4" id="KW-1185">Reference proteome</keyword>
<comment type="similarity">
    <text evidence="1">Belongs to the glycosyl hydrolase 25 family.</text>
</comment>
<feature type="signal peptide" evidence="3">
    <location>
        <begin position="1"/>
        <end position="16"/>
    </location>
</feature>
<sequence length="276" mass="29988">MHRFAVLCALCLSCFASPVVQQETLQRAPPSKLGTLAYALDLSVQATPSDMSCFQRSLYNVVFVRGYTPVGAGTVDPFVILNIRNANSAGIGTEVYMTPQPSSPKTGAQQFDEMYNNLKNSNINVQTVWIQVTSPINWSSVSTTNINFLNSILARASQYGLVVGIYTSYYDWSQITGGAVITNAMLWYWNVYGVGPYDESPADFSDFRAFGGWLSAAVKQFGQNENVCGVNVNRNVYLTSSAMTGMAKTEKSDEVVVGGLLRETAALFTGAPKIIA</sequence>
<dbReference type="OrthoDB" id="25039at2759"/>
<dbReference type="OMA" id="QYAQVET"/>
<dbReference type="CDD" id="cd06416">
    <property type="entry name" value="GH25_Lys1-like"/>
    <property type="match status" value="1"/>
</dbReference>
<dbReference type="PANTHER" id="PTHR23208">
    <property type="entry name" value="LYSOZYME PROTEIN"/>
    <property type="match status" value="1"/>
</dbReference>
<dbReference type="GO" id="GO:0009253">
    <property type="term" value="P:peptidoglycan catabolic process"/>
    <property type="evidence" value="ECO:0007669"/>
    <property type="project" value="InterPro"/>
</dbReference>
<dbReference type="Proteomes" id="UP000025227">
    <property type="component" value="Unplaced"/>
</dbReference>
<dbReference type="InterPro" id="IPR051595">
    <property type="entry name" value="GH25_Enzymes"/>
</dbReference>
<dbReference type="GO" id="GO:0003796">
    <property type="term" value="F:lysozyme activity"/>
    <property type="evidence" value="ECO:0007669"/>
    <property type="project" value="InterPro"/>
</dbReference>
<organism evidence="4 5">
    <name type="scientific">Haemonchus contortus</name>
    <name type="common">Barber pole worm</name>
    <dbReference type="NCBI Taxonomy" id="6289"/>
    <lineage>
        <taxon>Eukaryota</taxon>
        <taxon>Metazoa</taxon>
        <taxon>Ecdysozoa</taxon>
        <taxon>Nematoda</taxon>
        <taxon>Chromadorea</taxon>
        <taxon>Rhabditida</taxon>
        <taxon>Rhabditina</taxon>
        <taxon>Rhabditomorpha</taxon>
        <taxon>Strongyloidea</taxon>
        <taxon>Trichostrongylidae</taxon>
        <taxon>Haemonchus</taxon>
    </lineage>
</organism>
<feature type="chain" id="PRO_5029627921" evidence="3">
    <location>
        <begin position="17"/>
        <end position="276"/>
    </location>
</feature>
<dbReference type="Gene3D" id="3.20.20.80">
    <property type="entry name" value="Glycosidases"/>
    <property type="match status" value="1"/>
</dbReference>
<dbReference type="GO" id="GO:0007165">
    <property type="term" value="P:signal transduction"/>
    <property type="evidence" value="ECO:0007669"/>
    <property type="project" value="TreeGrafter"/>
</dbReference>
<dbReference type="GO" id="GO:0045087">
    <property type="term" value="P:innate immune response"/>
    <property type="evidence" value="ECO:0007669"/>
    <property type="project" value="TreeGrafter"/>
</dbReference>
<dbReference type="InterPro" id="IPR017853">
    <property type="entry name" value="GH"/>
</dbReference>
<dbReference type="GO" id="GO:0016998">
    <property type="term" value="P:cell wall macromolecule catabolic process"/>
    <property type="evidence" value="ECO:0007669"/>
    <property type="project" value="InterPro"/>
</dbReference>
<dbReference type="PROSITE" id="PS51904">
    <property type="entry name" value="GLYCOSYL_HYDROL_F25_2"/>
    <property type="match status" value="1"/>
</dbReference>
<reference evidence="5" key="1">
    <citation type="submission" date="2020-12" db="UniProtKB">
        <authorList>
            <consortium name="WormBaseParasite"/>
        </authorList>
    </citation>
    <scope>IDENTIFICATION</scope>
    <source>
        <strain evidence="5">MHco3</strain>
    </source>
</reference>
<dbReference type="InterPro" id="IPR002053">
    <property type="entry name" value="Glyco_hydro_25"/>
</dbReference>
<evidence type="ECO:0000256" key="3">
    <source>
        <dbReference type="SAM" id="SignalP"/>
    </source>
</evidence>
<dbReference type="SUPFAM" id="SSF51445">
    <property type="entry name" value="(Trans)glycosidases"/>
    <property type="match status" value="1"/>
</dbReference>
<name>A0A7I4Y175_HAECO</name>
<accession>A0A7I4Y175</accession>